<feature type="domain" description="HTH tetR-type" evidence="4">
    <location>
        <begin position="34"/>
        <end position="94"/>
    </location>
</feature>
<protein>
    <submittedName>
        <fullName evidence="5">TetR family transcriptional regulator</fullName>
    </submittedName>
</protein>
<feature type="compositionally biased region" description="Polar residues" evidence="3">
    <location>
        <begin position="1"/>
        <end position="12"/>
    </location>
</feature>
<dbReference type="GO" id="GO:0000976">
    <property type="term" value="F:transcription cis-regulatory region binding"/>
    <property type="evidence" value="ECO:0007669"/>
    <property type="project" value="TreeGrafter"/>
</dbReference>
<sequence>MATEPDTTANSTPSAAGRRPRRAPSAADRRRDAERSRQALLDAALDEFAAKGFDGARVQEIADRAGVNKQLITYYFGGKEGLYQEIQRGWPAAEAERADPELPLEEVAARYLSAVREDPRPARLLVWRGLTGSGAATDYLEGADTVEADLANLARAQERGEIHPDLDPAFVRIAVTGMILAPVMLPETALQATGKQPGSSEFEEYYSGQLRTLLRLLGRVSP</sequence>
<evidence type="ECO:0000256" key="3">
    <source>
        <dbReference type="SAM" id="MobiDB-lite"/>
    </source>
</evidence>
<dbReference type="RefSeq" id="WP_104380224.1">
    <property type="nucleotide sequence ID" value="NZ_PSZC01000014.1"/>
</dbReference>
<feature type="region of interest" description="Disordered" evidence="3">
    <location>
        <begin position="1"/>
        <end position="36"/>
    </location>
</feature>
<dbReference type="PROSITE" id="PS50977">
    <property type="entry name" value="HTH_TETR_2"/>
    <property type="match status" value="1"/>
</dbReference>
<organism evidence="5 6">
    <name type="scientific">Nocardia nova</name>
    <dbReference type="NCBI Taxonomy" id="37330"/>
    <lineage>
        <taxon>Bacteria</taxon>
        <taxon>Bacillati</taxon>
        <taxon>Actinomycetota</taxon>
        <taxon>Actinomycetes</taxon>
        <taxon>Mycobacteriales</taxon>
        <taxon>Nocardiaceae</taxon>
        <taxon>Nocardia</taxon>
    </lineage>
</organism>
<feature type="DNA-binding region" description="H-T-H motif" evidence="2">
    <location>
        <begin position="57"/>
        <end position="76"/>
    </location>
</feature>
<dbReference type="PRINTS" id="PR00455">
    <property type="entry name" value="HTHTETR"/>
</dbReference>
<dbReference type="Pfam" id="PF00440">
    <property type="entry name" value="TetR_N"/>
    <property type="match status" value="1"/>
</dbReference>
<evidence type="ECO:0000256" key="1">
    <source>
        <dbReference type="ARBA" id="ARBA00023125"/>
    </source>
</evidence>
<dbReference type="PANTHER" id="PTHR30055:SF226">
    <property type="entry name" value="HTH-TYPE TRANSCRIPTIONAL REGULATOR PKSA"/>
    <property type="match status" value="1"/>
</dbReference>
<accession>A0A2S6AMH8</accession>
<dbReference type="InterPro" id="IPR009057">
    <property type="entry name" value="Homeodomain-like_sf"/>
</dbReference>
<dbReference type="Proteomes" id="UP000239874">
    <property type="component" value="Unassembled WGS sequence"/>
</dbReference>
<proteinExistence type="predicted"/>
<dbReference type="InterPro" id="IPR036271">
    <property type="entry name" value="Tet_transcr_reg_TetR-rel_C_sf"/>
</dbReference>
<dbReference type="SUPFAM" id="SSF46689">
    <property type="entry name" value="Homeodomain-like"/>
    <property type="match status" value="1"/>
</dbReference>
<gene>
    <name evidence="5" type="ORF">C5E45_20505</name>
</gene>
<keyword evidence="1 2" id="KW-0238">DNA-binding</keyword>
<dbReference type="Pfam" id="PF17926">
    <property type="entry name" value="TetR_C_21"/>
    <property type="match status" value="1"/>
</dbReference>
<dbReference type="AlphaFoldDB" id="A0A2S6AMH8"/>
<dbReference type="SUPFAM" id="SSF48498">
    <property type="entry name" value="Tetracyclin repressor-like, C-terminal domain"/>
    <property type="match status" value="1"/>
</dbReference>
<reference evidence="5 6" key="1">
    <citation type="submission" date="2018-02" db="EMBL/GenBank/DDBJ databases">
        <title>8 Nocardia nova and 1 Nocardia cyriacigeorgica strain used for evolution to TMP-SMX.</title>
        <authorList>
            <person name="Mehta H."/>
            <person name="Weng J."/>
            <person name="Shamoo Y."/>
        </authorList>
    </citation>
    <scope>NUCLEOTIDE SEQUENCE [LARGE SCALE GENOMIC DNA]</scope>
    <source>
        <strain evidence="5 6">MDA3139</strain>
    </source>
</reference>
<dbReference type="PANTHER" id="PTHR30055">
    <property type="entry name" value="HTH-TYPE TRANSCRIPTIONAL REGULATOR RUTR"/>
    <property type="match status" value="1"/>
</dbReference>
<dbReference type="GO" id="GO:0003700">
    <property type="term" value="F:DNA-binding transcription factor activity"/>
    <property type="evidence" value="ECO:0007669"/>
    <property type="project" value="TreeGrafter"/>
</dbReference>
<name>A0A2S6AMH8_9NOCA</name>
<dbReference type="InterPro" id="IPR001647">
    <property type="entry name" value="HTH_TetR"/>
</dbReference>
<evidence type="ECO:0000256" key="2">
    <source>
        <dbReference type="PROSITE-ProRule" id="PRU00335"/>
    </source>
</evidence>
<evidence type="ECO:0000313" key="5">
    <source>
        <dbReference type="EMBL" id="PPJ36428.1"/>
    </source>
</evidence>
<feature type="compositionally biased region" description="Basic and acidic residues" evidence="3">
    <location>
        <begin position="27"/>
        <end position="36"/>
    </location>
</feature>
<dbReference type="EMBL" id="PSZC01000014">
    <property type="protein sequence ID" value="PPJ36428.1"/>
    <property type="molecule type" value="Genomic_DNA"/>
</dbReference>
<comment type="caution">
    <text evidence="5">The sequence shown here is derived from an EMBL/GenBank/DDBJ whole genome shotgun (WGS) entry which is preliminary data.</text>
</comment>
<dbReference type="InterPro" id="IPR041467">
    <property type="entry name" value="Sco4008_C"/>
</dbReference>
<evidence type="ECO:0000259" key="4">
    <source>
        <dbReference type="PROSITE" id="PS50977"/>
    </source>
</evidence>
<dbReference type="InterPro" id="IPR050109">
    <property type="entry name" value="HTH-type_TetR-like_transc_reg"/>
</dbReference>
<evidence type="ECO:0000313" key="6">
    <source>
        <dbReference type="Proteomes" id="UP000239874"/>
    </source>
</evidence>
<dbReference type="Gene3D" id="1.10.357.10">
    <property type="entry name" value="Tetracycline Repressor, domain 2"/>
    <property type="match status" value="1"/>
</dbReference>